<name>A0AA36MWG4_9DINO</name>
<organism evidence="2 3">
    <name type="scientific">Effrenium voratum</name>
    <dbReference type="NCBI Taxonomy" id="2562239"/>
    <lineage>
        <taxon>Eukaryota</taxon>
        <taxon>Sar</taxon>
        <taxon>Alveolata</taxon>
        <taxon>Dinophyceae</taxon>
        <taxon>Suessiales</taxon>
        <taxon>Symbiodiniaceae</taxon>
        <taxon>Effrenium</taxon>
    </lineage>
</organism>
<keyword evidence="3" id="KW-1185">Reference proteome</keyword>
<reference evidence="2" key="1">
    <citation type="submission" date="2023-08" db="EMBL/GenBank/DDBJ databases">
        <authorList>
            <person name="Chen Y."/>
            <person name="Shah S."/>
            <person name="Dougan E. K."/>
            <person name="Thang M."/>
            <person name="Chan C."/>
        </authorList>
    </citation>
    <scope>NUCLEOTIDE SEQUENCE</scope>
</reference>
<dbReference type="AlphaFoldDB" id="A0AA36MWG4"/>
<comment type="caution">
    <text evidence="2">The sequence shown here is derived from an EMBL/GenBank/DDBJ whole genome shotgun (WGS) entry which is preliminary data.</text>
</comment>
<protein>
    <submittedName>
        <fullName evidence="2">Uncharacterized protein</fullName>
    </submittedName>
</protein>
<proteinExistence type="predicted"/>
<gene>
    <name evidence="2" type="ORF">EVOR1521_LOCUS9061</name>
</gene>
<accession>A0AA36MWG4</accession>
<feature type="region of interest" description="Disordered" evidence="1">
    <location>
        <begin position="292"/>
        <end position="320"/>
    </location>
</feature>
<dbReference type="EMBL" id="CAUJNA010000802">
    <property type="protein sequence ID" value="CAJ1381348.1"/>
    <property type="molecule type" value="Genomic_DNA"/>
</dbReference>
<evidence type="ECO:0000313" key="3">
    <source>
        <dbReference type="Proteomes" id="UP001178507"/>
    </source>
</evidence>
<evidence type="ECO:0000313" key="2">
    <source>
        <dbReference type="EMBL" id="CAJ1381348.1"/>
    </source>
</evidence>
<dbReference type="Proteomes" id="UP001178507">
    <property type="component" value="Unassembled WGS sequence"/>
</dbReference>
<sequence length="320" mass="36163">MPFMEVGGVVDLATPEKGLVRWSPSLPRTPQGAASAVEADIQDSPRLPSDWSPLEYELLEYADSLPPGFAERIARELEGQQQRVAQLRSLNSLMLHVLRCEAPSPASAPTTPAVKAQFRKDPSPPNPPPMPKAWQDASMRLAHLPPNCREEVSRRLVLASASRQLEMQVLEVRRAAEQELYDLASRARVAEESNWKLRREQNNEDAGRKNLWEAEAKLNKLQTRVQQLEARRRNVQRKALQREEEVRQLSQTNAQMQAEICSFRGAVKDFDASVGREQQLRAQLRELRDLRKVESRQASPTRALVLGSPSPLRRAGEHRG</sequence>
<evidence type="ECO:0000256" key="1">
    <source>
        <dbReference type="SAM" id="MobiDB-lite"/>
    </source>
</evidence>